<protein>
    <submittedName>
        <fullName evidence="4">SWIM zinc finger domain protein</fullName>
    </submittedName>
</protein>
<dbReference type="EMBL" id="CR936257">
    <property type="protein sequence ID" value="CAI50012.1"/>
    <property type="molecule type" value="Genomic_DNA"/>
</dbReference>
<dbReference type="GO" id="GO:0008270">
    <property type="term" value="F:zinc ion binding"/>
    <property type="evidence" value="ECO:0007669"/>
    <property type="project" value="UniProtKB-KW"/>
</dbReference>
<dbReference type="eggNOG" id="arCOG03429">
    <property type="taxonomic scope" value="Archaea"/>
</dbReference>
<feature type="region of interest" description="Disordered" evidence="2">
    <location>
        <begin position="307"/>
        <end position="353"/>
    </location>
</feature>
<sequence>MEYPTRSKIRSFCTEQSFERGVKYYEQDRIQKLEVEGGDITAIVRGSRDYDISIDIEDDTIRTVCSCPYDYAGDCKHIVAVLLAVEDRSPESTAETADSSDNSETVDVEALIDRTPDDELRTFLLDIIADDRDIRDRFVAFAGEEPGKTVYDYKQEIDRLFEDAAGRGGMIEYDTRIDFSQYHDLVEMHRSRGNIGTATDLYRALAETIRENMNRIDDSSGHYGRELSRAIEGYAETITEQGYGHPEKRPHIEYLFGEFIDADYGFASEDYAEALRTICTTRADLEYWLELLDAHVSGVDLEPGALEASVGSSTETTQDDVQEDISSSEPTDGSNAQSEDETDTTVENGRTDNVLYTSDFATGPLSTDDFTGGTLDVEHLAVGPLEIGYFVGDAFDELRVDAPTTVERHTVEIESPESSASESDLASKLQKRRVLSTYVYVLEELGEEDVLDTLYEEIYLEDKRFCKAYAERLIEQDDEERALEVVEHGIDTFRSTTDLRWLAVDLYRNREPDKYKALLKQLFLDHSEWDAYDELKEACTDREWASIYGEFERTLDQRDRQRLISMYVHEMDLEKAFFELKEAENLSWMRRYQDPVATVDPIEYFEMYREQLIPFAAGETGRRHYREIADHLESMQGLVSDARLEEFVEFLKDKHSNRPAFLDELEKAGF</sequence>
<evidence type="ECO:0000313" key="5">
    <source>
        <dbReference type="Proteomes" id="UP000002698"/>
    </source>
</evidence>
<dbReference type="Pfam" id="PF04434">
    <property type="entry name" value="SWIM"/>
    <property type="match status" value="1"/>
</dbReference>
<dbReference type="PROSITE" id="PS50966">
    <property type="entry name" value="ZF_SWIM"/>
    <property type="match status" value="1"/>
</dbReference>
<keyword evidence="5" id="KW-1185">Reference proteome</keyword>
<dbReference type="RefSeq" id="WP_011323629.1">
    <property type="nucleotide sequence ID" value="NC_007426.1"/>
</dbReference>
<feature type="domain" description="SWIM-type" evidence="3">
    <location>
        <begin position="50"/>
        <end position="86"/>
    </location>
</feature>
<dbReference type="HOGENOM" id="CLU_017027_0_0_2"/>
<gene>
    <name evidence="4" type="ordered locus">NP_3842A</name>
</gene>
<organism evidence="4 5">
    <name type="scientific">Natronomonas pharaonis (strain ATCC 35678 / DSM 2160 / CIP 103997 / JCM 8858 / NBRC 14720 / NCIMB 2260 / Gabara)</name>
    <name type="common">Halobacterium pharaonis</name>
    <dbReference type="NCBI Taxonomy" id="348780"/>
    <lineage>
        <taxon>Archaea</taxon>
        <taxon>Methanobacteriati</taxon>
        <taxon>Methanobacteriota</taxon>
        <taxon>Stenosarchaea group</taxon>
        <taxon>Halobacteria</taxon>
        <taxon>Halobacteriales</taxon>
        <taxon>Natronomonadaceae</taxon>
        <taxon>Natronomonas</taxon>
    </lineage>
</organism>
<keyword evidence="1" id="KW-0862">Zinc</keyword>
<dbReference type="STRING" id="348780.NP_3842A"/>
<evidence type="ECO:0000259" key="3">
    <source>
        <dbReference type="PROSITE" id="PS50966"/>
    </source>
</evidence>
<dbReference type="GeneID" id="3701882"/>
<evidence type="ECO:0000256" key="1">
    <source>
        <dbReference type="PROSITE-ProRule" id="PRU00325"/>
    </source>
</evidence>
<name>A0A1U7EXS3_NATPD</name>
<feature type="compositionally biased region" description="Polar residues" evidence="2">
    <location>
        <begin position="324"/>
        <end position="337"/>
    </location>
</feature>
<accession>A0A1U7EXS3</accession>
<reference evidence="4 5" key="1">
    <citation type="journal article" date="2005" name="Genome Res.">
        <title>Living with two extremes: conclusions from the genome sequence of Natronomonas pharaonis.</title>
        <authorList>
            <person name="Falb M."/>
            <person name="Pfeiffer F."/>
            <person name="Palm P."/>
            <person name="Rodewald K."/>
            <person name="Hickmann V."/>
            <person name="Tittor J."/>
            <person name="Oesterhelt D."/>
        </authorList>
    </citation>
    <scope>NUCLEOTIDE SEQUENCE [LARGE SCALE GENOMIC DNA]</scope>
    <source>
        <strain evidence="5">ATCC 35678 / DSM 2160 / CIP 103997 / JCM 8858 / NBRC 14720 / NCIMB 2260 / Gabara</strain>
    </source>
</reference>
<dbReference type="OrthoDB" id="41163at2157"/>
<evidence type="ECO:0000313" key="4">
    <source>
        <dbReference type="EMBL" id="CAI50012.1"/>
    </source>
</evidence>
<dbReference type="KEGG" id="nph:NP_3842A"/>
<dbReference type="InterPro" id="IPR007527">
    <property type="entry name" value="Znf_SWIM"/>
</dbReference>
<dbReference type="Proteomes" id="UP000002698">
    <property type="component" value="Chromosome"/>
</dbReference>
<keyword evidence="1" id="KW-0479">Metal-binding</keyword>
<evidence type="ECO:0000256" key="2">
    <source>
        <dbReference type="SAM" id="MobiDB-lite"/>
    </source>
</evidence>
<keyword evidence="1" id="KW-0863">Zinc-finger</keyword>
<dbReference type="AlphaFoldDB" id="A0A1U7EXS3"/>
<dbReference type="EnsemblBacteria" id="CAI50012">
    <property type="protein sequence ID" value="CAI50012"/>
    <property type="gene ID" value="NP_3842A"/>
</dbReference>
<proteinExistence type="predicted"/>